<organism evidence="1">
    <name type="scientific">Timema poppense</name>
    <name type="common">Walking stick</name>
    <dbReference type="NCBI Taxonomy" id="170557"/>
    <lineage>
        <taxon>Eukaryota</taxon>
        <taxon>Metazoa</taxon>
        <taxon>Ecdysozoa</taxon>
        <taxon>Arthropoda</taxon>
        <taxon>Hexapoda</taxon>
        <taxon>Insecta</taxon>
        <taxon>Pterygota</taxon>
        <taxon>Neoptera</taxon>
        <taxon>Polyneoptera</taxon>
        <taxon>Phasmatodea</taxon>
        <taxon>Timematodea</taxon>
        <taxon>Timematoidea</taxon>
        <taxon>Timematidae</taxon>
        <taxon>Timema</taxon>
    </lineage>
</organism>
<dbReference type="EMBL" id="OD000480">
    <property type="protein sequence ID" value="CAD7397823.1"/>
    <property type="molecule type" value="Genomic_DNA"/>
</dbReference>
<gene>
    <name evidence="1" type="ORF">TPSB3V08_LOCUS1380</name>
</gene>
<proteinExistence type="predicted"/>
<reference evidence="1" key="1">
    <citation type="submission" date="2020-11" db="EMBL/GenBank/DDBJ databases">
        <authorList>
            <person name="Tran Van P."/>
        </authorList>
    </citation>
    <scope>NUCLEOTIDE SEQUENCE</scope>
</reference>
<name>A0A7R9CJQ6_TIMPO</name>
<dbReference type="AlphaFoldDB" id="A0A7R9CJQ6"/>
<accession>A0A7R9CJQ6</accession>
<sequence>MIDMRRSVRASDSPVKSTVGRVARDLKSRPEYVRAFQKSAPPLLPFSCLASSAVRSCGSDLVFGEVREVGAADRSWVELDPTDGWLATVDKNDTLNFHNAKFVPSSFVRSYVSFSVIAASREKKIYWTQHTPTDVTNKTYKRHEQTVPTTRTTKCVATTRTKFLSTHVSRLRVILISVTLHDIMVAQKNKIIK</sequence>
<protein>
    <submittedName>
        <fullName evidence="1">Uncharacterized protein</fullName>
    </submittedName>
</protein>
<evidence type="ECO:0000313" key="1">
    <source>
        <dbReference type="EMBL" id="CAD7397823.1"/>
    </source>
</evidence>